<feature type="site" description="Participates in a stacking interaction with the thymidine ring of dTDP-4-oxo-6-deoxyglucose" evidence="6">
    <location>
        <position position="138"/>
    </location>
</feature>
<dbReference type="GO" id="GO:0019305">
    <property type="term" value="P:dTDP-rhamnose biosynthetic process"/>
    <property type="evidence" value="ECO:0007669"/>
    <property type="project" value="UniProtKB-UniRule"/>
</dbReference>
<evidence type="ECO:0000313" key="8">
    <source>
        <dbReference type="EMBL" id="OHX67021.1"/>
    </source>
</evidence>
<comment type="function">
    <text evidence="2 7">Catalyzes the epimerization of the C3' and C5'positions of dTDP-6-deoxy-D-xylo-4-hexulose, forming dTDP-6-deoxy-L-lyxo-4-hexulose.</text>
</comment>
<evidence type="ECO:0000256" key="4">
    <source>
        <dbReference type="ARBA" id="ARBA00019595"/>
    </source>
</evidence>
<dbReference type="AlphaFoldDB" id="A0A1S1Z1A0"/>
<comment type="catalytic activity">
    <reaction evidence="1 7">
        <text>dTDP-4-dehydro-6-deoxy-alpha-D-glucose = dTDP-4-dehydro-beta-L-rhamnose</text>
        <dbReference type="Rhea" id="RHEA:16969"/>
        <dbReference type="ChEBI" id="CHEBI:57649"/>
        <dbReference type="ChEBI" id="CHEBI:62830"/>
        <dbReference type="EC" id="5.1.3.13"/>
    </reaction>
</comment>
<dbReference type="SUPFAM" id="SSF51182">
    <property type="entry name" value="RmlC-like cupins"/>
    <property type="match status" value="1"/>
</dbReference>
<keyword evidence="7" id="KW-0413">Isomerase</keyword>
<dbReference type="PANTHER" id="PTHR21047:SF2">
    <property type="entry name" value="THYMIDINE DIPHOSPHO-4-KETO-RHAMNOSE 3,5-EPIMERASE"/>
    <property type="match status" value="1"/>
</dbReference>
<dbReference type="GO" id="GO:0008830">
    <property type="term" value="F:dTDP-4-dehydrorhamnose 3,5-epimerase activity"/>
    <property type="evidence" value="ECO:0007669"/>
    <property type="project" value="UniProtKB-UniRule"/>
</dbReference>
<protein>
    <recommendedName>
        <fullName evidence="4 7">dTDP-4-dehydrorhamnose 3,5-epimerase</fullName>
        <ecNumber evidence="3 7">5.1.3.13</ecNumber>
    </recommendedName>
    <alternativeName>
        <fullName evidence="7">Thymidine diphospho-4-keto-rhamnose 3,5-epimerase</fullName>
    </alternativeName>
</protein>
<comment type="pathway">
    <text evidence="7">Carbohydrate biosynthesis; dTDP-L-rhamnose biosynthesis.</text>
</comment>
<evidence type="ECO:0000313" key="9">
    <source>
        <dbReference type="Proteomes" id="UP000179797"/>
    </source>
</evidence>
<dbReference type="RefSeq" id="WP_044224067.1">
    <property type="nucleotide sequence ID" value="NZ_JRYR02000001.1"/>
</dbReference>
<feature type="active site" description="Proton acceptor" evidence="5">
    <location>
        <position position="62"/>
    </location>
</feature>
<organism evidence="8 9">
    <name type="scientific">Flammeovirga pacifica</name>
    <dbReference type="NCBI Taxonomy" id="915059"/>
    <lineage>
        <taxon>Bacteria</taxon>
        <taxon>Pseudomonadati</taxon>
        <taxon>Bacteroidota</taxon>
        <taxon>Cytophagia</taxon>
        <taxon>Cytophagales</taxon>
        <taxon>Flammeovirgaceae</taxon>
        <taxon>Flammeovirga</taxon>
    </lineage>
</organism>
<dbReference type="STRING" id="915059.NH26_12035"/>
<evidence type="ECO:0000256" key="2">
    <source>
        <dbReference type="ARBA" id="ARBA00001997"/>
    </source>
</evidence>
<dbReference type="NCBIfam" id="TIGR01221">
    <property type="entry name" value="rmlC"/>
    <property type="match status" value="1"/>
</dbReference>
<dbReference type="Gene3D" id="2.60.120.10">
    <property type="entry name" value="Jelly Rolls"/>
    <property type="match status" value="1"/>
</dbReference>
<dbReference type="GO" id="GO:0005829">
    <property type="term" value="C:cytosol"/>
    <property type="evidence" value="ECO:0007669"/>
    <property type="project" value="TreeGrafter"/>
</dbReference>
<evidence type="ECO:0000256" key="1">
    <source>
        <dbReference type="ARBA" id="ARBA00001298"/>
    </source>
</evidence>
<feature type="active site" description="Proton donor" evidence="5">
    <location>
        <position position="132"/>
    </location>
</feature>
<dbReference type="EMBL" id="JRYR02000001">
    <property type="protein sequence ID" value="OHX67021.1"/>
    <property type="molecule type" value="Genomic_DNA"/>
</dbReference>
<proteinExistence type="inferred from homology"/>
<keyword evidence="9" id="KW-1185">Reference proteome</keyword>
<dbReference type="InterPro" id="IPR011051">
    <property type="entry name" value="RmlC_Cupin_sf"/>
</dbReference>
<comment type="similarity">
    <text evidence="7">Belongs to the dTDP-4-dehydrorhamnose 3,5-epimerase family.</text>
</comment>
<comment type="subunit">
    <text evidence="7">Homodimer.</text>
</comment>
<evidence type="ECO:0000256" key="5">
    <source>
        <dbReference type="PIRSR" id="PIRSR600888-1"/>
    </source>
</evidence>
<comment type="caution">
    <text evidence="8">The sequence shown here is derived from an EMBL/GenBank/DDBJ whole genome shotgun (WGS) entry which is preliminary data.</text>
</comment>
<evidence type="ECO:0000256" key="3">
    <source>
        <dbReference type="ARBA" id="ARBA00012098"/>
    </source>
</evidence>
<accession>A0A1S1Z1A0</accession>
<dbReference type="EC" id="5.1.3.13" evidence="3 7"/>
<dbReference type="CDD" id="cd00438">
    <property type="entry name" value="cupin_RmlC"/>
    <property type="match status" value="1"/>
</dbReference>
<sequence>MKITSTKLKDCYIIEPQIFGDDRGYFFESFHLNKFTKATGLAVNFVQDNQSSSTFGVIRGLHFQKGVHAQAKLVRVLSGKVIDVAVDLRPDSETYGQFEAVELSAENRRQLFMPRGFAHGFSVLSETAEFAYKCDNYYNKESEGGIIYNDPDLNIDWKIPIGKEIISEKDQELPQLSALKKK</sequence>
<reference evidence="8 9" key="1">
    <citation type="journal article" date="2012" name="Int. J. Syst. Evol. Microbiol.">
        <title>Flammeovirga pacifica sp. nov., isolated from deep-sea sediment.</title>
        <authorList>
            <person name="Xu H."/>
            <person name="Fu Y."/>
            <person name="Yang N."/>
            <person name="Ding Z."/>
            <person name="Lai Q."/>
            <person name="Zeng R."/>
        </authorList>
    </citation>
    <scope>NUCLEOTIDE SEQUENCE [LARGE SCALE GENOMIC DNA]</scope>
    <source>
        <strain evidence="9">DSM 24597 / LMG 26175 / WPAGA1</strain>
    </source>
</reference>
<dbReference type="UniPathway" id="UPA00124"/>
<dbReference type="OrthoDB" id="9800680at2"/>
<dbReference type="Pfam" id="PF00908">
    <property type="entry name" value="dTDP_sugar_isom"/>
    <property type="match status" value="1"/>
</dbReference>
<evidence type="ECO:0000256" key="7">
    <source>
        <dbReference type="RuleBase" id="RU364069"/>
    </source>
</evidence>
<dbReference type="PANTHER" id="PTHR21047">
    <property type="entry name" value="DTDP-6-DEOXY-D-GLUCOSE-3,5 EPIMERASE"/>
    <property type="match status" value="1"/>
</dbReference>
<dbReference type="InterPro" id="IPR000888">
    <property type="entry name" value="RmlC-like"/>
</dbReference>
<name>A0A1S1Z1A0_FLAPC</name>
<gene>
    <name evidence="8" type="ORF">NH26_12035</name>
</gene>
<evidence type="ECO:0000256" key="6">
    <source>
        <dbReference type="PIRSR" id="PIRSR600888-3"/>
    </source>
</evidence>
<dbReference type="GO" id="GO:0000271">
    <property type="term" value="P:polysaccharide biosynthetic process"/>
    <property type="evidence" value="ECO:0007669"/>
    <property type="project" value="TreeGrafter"/>
</dbReference>
<dbReference type="Proteomes" id="UP000179797">
    <property type="component" value="Unassembled WGS sequence"/>
</dbReference>
<dbReference type="InterPro" id="IPR014710">
    <property type="entry name" value="RmlC-like_jellyroll"/>
</dbReference>